<dbReference type="PANTHER" id="PTHR34539:SF19">
    <property type="entry name" value="T6J4.11 PROTEIN"/>
    <property type="match status" value="1"/>
</dbReference>
<dbReference type="AlphaFoldDB" id="A0ABD1S883"/>
<proteinExistence type="predicted"/>
<evidence type="ECO:0000313" key="3">
    <source>
        <dbReference type="Proteomes" id="UP001604277"/>
    </source>
</evidence>
<evidence type="ECO:0008006" key="4">
    <source>
        <dbReference type="Google" id="ProtNLM"/>
    </source>
</evidence>
<dbReference type="Proteomes" id="UP001604277">
    <property type="component" value="Unassembled WGS sequence"/>
</dbReference>
<accession>A0ABD1S883</accession>
<reference evidence="3" key="1">
    <citation type="submission" date="2024-07" db="EMBL/GenBank/DDBJ databases">
        <title>Two chromosome-level genome assemblies of Korean endemic species Abeliophyllum distichum and Forsythia ovata (Oleaceae).</title>
        <authorList>
            <person name="Jang H."/>
        </authorList>
    </citation>
    <scope>NUCLEOTIDE SEQUENCE [LARGE SCALE GENOMIC DNA]</scope>
</reference>
<protein>
    <recommendedName>
        <fullName evidence="4">Acetyl-CoA carboxylase beta subunit</fullName>
    </recommendedName>
</protein>
<organism evidence="2 3">
    <name type="scientific">Forsythia ovata</name>
    <dbReference type="NCBI Taxonomy" id="205694"/>
    <lineage>
        <taxon>Eukaryota</taxon>
        <taxon>Viridiplantae</taxon>
        <taxon>Streptophyta</taxon>
        <taxon>Embryophyta</taxon>
        <taxon>Tracheophyta</taxon>
        <taxon>Spermatophyta</taxon>
        <taxon>Magnoliopsida</taxon>
        <taxon>eudicotyledons</taxon>
        <taxon>Gunneridae</taxon>
        <taxon>Pentapetalae</taxon>
        <taxon>asterids</taxon>
        <taxon>lamiids</taxon>
        <taxon>Lamiales</taxon>
        <taxon>Oleaceae</taxon>
        <taxon>Forsythieae</taxon>
        <taxon>Forsythia</taxon>
    </lineage>
</organism>
<evidence type="ECO:0000313" key="2">
    <source>
        <dbReference type="EMBL" id="KAL2496666.1"/>
    </source>
</evidence>
<sequence>MKSFEEEVMGSPSPTVDVVDLKSASEEESHPDLGYFLEASNDELGLSPSSSSPAGALCEGKAELGRVDSDSSKLGGELWGNNYDSFESKNSFFDMSGNGEGGCCDLCVSKCCRFIITSCFTALYLWLALRTSKPTCSIQDFYVPILNKTRYSSLMLRKNRLLRWMWKFSITPQEFNVSENIWIATRRISYQ</sequence>
<feature type="region of interest" description="Disordered" evidence="1">
    <location>
        <begin position="1"/>
        <end position="29"/>
    </location>
</feature>
<comment type="caution">
    <text evidence="2">The sequence shown here is derived from an EMBL/GenBank/DDBJ whole genome shotgun (WGS) entry which is preliminary data.</text>
</comment>
<feature type="compositionally biased region" description="Basic and acidic residues" evidence="1">
    <location>
        <begin position="19"/>
        <end position="29"/>
    </location>
</feature>
<gene>
    <name evidence="2" type="ORF">Fot_40423</name>
</gene>
<name>A0ABD1S883_9LAMI</name>
<dbReference type="EMBL" id="JBFOLJ010000011">
    <property type="protein sequence ID" value="KAL2496666.1"/>
    <property type="molecule type" value="Genomic_DNA"/>
</dbReference>
<evidence type="ECO:0000256" key="1">
    <source>
        <dbReference type="SAM" id="MobiDB-lite"/>
    </source>
</evidence>
<dbReference type="PANTHER" id="PTHR34539">
    <property type="entry name" value="T6J4.11 PROTEIN"/>
    <property type="match status" value="1"/>
</dbReference>
<keyword evidence="3" id="KW-1185">Reference proteome</keyword>